<reference evidence="1 2" key="2">
    <citation type="submission" date="2020-11" db="EMBL/GenBank/DDBJ databases">
        <title>Description of novel Gluconobacter species.</title>
        <authorList>
            <person name="Cleenwerck I."/>
            <person name="Cnockaert M."/>
            <person name="Borremans W."/>
            <person name="Wieme A.D."/>
            <person name="De Vuyst L."/>
            <person name="Vandamme P."/>
        </authorList>
    </citation>
    <scope>NUCLEOTIDE SEQUENCE [LARGE SCALE GENOMIC DNA]</scope>
    <source>
        <strain evidence="1 2">R-71646</strain>
    </source>
</reference>
<dbReference type="EMBL" id="JABCQF010000004">
    <property type="protein sequence ID" value="MBF0882665.1"/>
    <property type="molecule type" value="Genomic_DNA"/>
</dbReference>
<protein>
    <recommendedName>
        <fullName evidence="3">Transcriptional regulator</fullName>
    </recommendedName>
</protein>
<evidence type="ECO:0000313" key="2">
    <source>
        <dbReference type="Proteomes" id="UP000644588"/>
    </source>
</evidence>
<gene>
    <name evidence="1" type="ORF">HKD31_07845</name>
</gene>
<proteinExistence type="predicted"/>
<reference evidence="2" key="1">
    <citation type="submission" date="2020-04" db="EMBL/GenBank/DDBJ databases">
        <title>Description of novel Gluconacetobacter.</title>
        <authorList>
            <person name="Sombolestani A."/>
        </authorList>
    </citation>
    <scope>NUCLEOTIDE SEQUENCE [LARGE SCALE GENOMIC DNA]</scope>
    <source>
        <strain evidence="2">R-71646</strain>
    </source>
</reference>
<evidence type="ECO:0008006" key="3">
    <source>
        <dbReference type="Google" id="ProtNLM"/>
    </source>
</evidence>
<sequence>MKLHLDREYETENYDPSVRAAFEPLLYEGNAERTQKRDRYARQCFAFLLSGRHDAKAMFKRMAGDWSPPMQAVLIGFAMALDSVDRLTGSDDLALAERFLSILTNKVADHQEGRSCSSPA</sequence>
<accession>A0ABR9YLN6</accession>
<comment type="caution">
    <text evidence="1">The sequence shown here is derived from an EMBL/GenBank/DDBJ whole genome shotgun (WGS) entry which is preliminary data.</text>
</comment>
<evidence type="ECO:0000313" key="1">
    <source>
        <dbReference type="EMBL" id="MBF0882665.1"/>
    </source>
</evidence>
<name>A0ABR9YLN6_9PROT</name>
<dbReference type="RefSeq" id="WP_062449836.1">
    <property type="nucleotide sequence ID" value="NZ_JABCQF010000004.1"/>
</dbReference>
<keyword evidence="2" id="KW-1185">Reference proteome</keyword>
<dbReference type="Proteomes" id="UP000644588">
    <property type="component" value="Unassembled WGS sequence"/>
</dbReference>
<organism evidence="1 2">
    <name type="scientific">Gluconobacter potus</name>
    <dbReference type="NCBI Taxonomy" id="2724927"/>
    <lineage>
        <taxon>Bacteria</taxon>
        <taxon>Pseudomonadati</taxon>
        <taxon>Pseudomonadota</taxon>
        <taxon>Alphaproteobacteria</taxon>
        <taxon>Acetobacterales</taxon>
        <taxon>Acetobacteraceae</taxon>
        <taxon>Gluconobacter</taxon>
    </lineage>
</organism>